<dbReference type="AlphaFoldDB" id="A0A6C2U1R5"/>
<keyword evidence="8" id="KW-1185">Reference proteome</keyword>
<organism evidence="7 8">
    <name type="scientific">Pontiella desulfatans</name>
    <dbReference type="NCBI Taxonomy" id="2750659"/>
    <lineage>
        <taxon>Bacteria</taxon>
        <taxon>Pseudomonadati</taxon>
        <taxon>Kiritimatiellota</taxon>
        <taxon>Kiritimatiellia</taxon>
        <taxon>Kiritimatiellales</taxon>
        <taxon>Pontiellaceae</taxon>
        <taxon>Pontiella</taxon>
    </lineage>
</organism>
<keyword evidence="3" id="KW-0378">Hydrolase</keyword>
<dbReference type="Pfam" id="PF00884">
    <property type="entry name" value="Sulfatase"/>
    <property type="match status" value="1"/>
</dbReference>
<dbReference type="EMBL" id="CAAHFG010000001">
    <property type="protein sequence ID" value="VGO13531.1"/>
    <property type="molecule type" value="Genomic_DNA"/>
</dbReference>
<evidence type="ECO:0000256" key="5">
    <source>
        <dbReference type="SAM" id="SignalP"/>
    </source>
</evidence>
<name>A0A6C2U1R5_PONDE</name>
<dbReference type="Gene3D" id="3.40.720.10">
    <property type="entry name" value="Alkaline Phosphatase, subunit A"/>
    <property type="match status" value="1"/>
</dbReference>
<evidence type="ECO:0000256" key="2">
    <source>
        <dbReference type="ARBA" id="ARBA00022729"/>
    </source>
</evidence>
<dbReference type="PANTHER" id="PTHR43108">
    <property type="entry name" value="N-ACETYLGLUCOSAMINE-6-SULFATASE FAMILY MEMBER"/>
    <property type="match status" value="1"/>
</dbReference>
<dbReference type="InterPro" id="IPR017850">
    <property type="entry name" value="Alkaline_phosphatase_core_sf"/>
</dbReference>
<accession>A0A6C2U1R5</accession>
<evidence type="ECO:0000256" key="4">
    <source>
        <dbReference type="ARBA" id="ARBA00023180"/>
    </source>
</evidence>
<dbReference type="PROSITE" id="PS00149">
    <property type="entry name" value="SULFATASE_2"/>
    <property type="match status" value="1"/>
</dbReference>
<feature type="domain" description="Sulfatase N-terminal" evidence="6">
    <location>
        <begin position="25"/>
        <end position="361"/>
    </location>
</feature>
<gene>
    <name evidence="7" type="ORF">PDESU_02088</name>
</gene>
<dbReference type="InterPro" id="IPR000917">
    <property type="entry name" value="Sulfatase_N"/>
</dbReference>
<evidence type="ECO:0000256" key="1">
    <source>
        <dbReference type="ARBA" id="ARBA00008779"/>
    </source>
</evidence>
<evidence type="ECO:0000313" key="8">
    <source>
        <dbReference type="Proteomes" id="UP000366872"/>
    </source>
</evidence>
<feature type="chain" id="PRO_5028926624" evidence="5">
    <location>
        <begin position="21"/>
        <end position="482"/>
    </location>
</feature>
<comment type="similarity">
    <text evidence="1">Belongs to the sulfatase family.</text>
</comment>
<dbReference type="RefSeq" id="WP_136079099.1">
    <property type="nucleotide sequence ID" value="NZ_CAAHFG010000001.1"/>
</dbReference>
<protein>
    <submittedName>
        <fullName evidence="7">Arylsulfatase</fullName>
    </submittedName>
</protein>
<evidence type="ECO:0000256" key="3">
    <source>
        <dbReference type="ARBA" id="ARBA00022801"/>
    </source>
</evidence>
<keyword evidence="4" id="KW-0325">Glycoprotein</keyword>
<feature type="signal peptide" evidence="5">
    <location>
        <begin position="1"/>
        <end position="20"/>
    </location>
</feature>
<dbReference type="Proteomes" id="UP000366872">
    <property type="component" value="Unassembled WGS sequence"/>
</dbReference>
<dbReference type="CDD" id="cd16031">
    <property type="entry name" value="G6S_like"/>
    <property type="match status" value="1"/>
</dbReference>
<proteinExistence type="inferred from homology"/>
<reference evidence="7 8" key="1">
    <citation type="submission" date="2019-04" db="EMBL/GenBank/DDBJ databases">
        <authorList>
            <person name="Van Vliet M D."/>
        </authorList>
    </citation>
    <scope>NUCLEOTIDE SEQUENCE [LARGE SCALE GENOMIC DNA]</scope>
    <source>
        <strain evidence="7 8">F1</strain>
    </source>
</reference>
<dbReference type="GO" id="GO:0016787">
    <property type="term" value="F:hydrolase activity"/>
    <property type="evidence" value="ECO:0007669"/>
    <property type="project" value="UniProtKB-KW"/>
</dbReference>
<dbReference type="PROSITE" id="PS00523">
    <property type="entry name" value="SULFATASE_1"/>
    <property type="match status" value="1"/>
</dbReference>
<evidence type="ECO:0000259" key="6">
    <source>
        <dbReference type="Pfam" id="PF00884"/>
    </source>
</evidence>
<sequence length="482" mass="55058">MNRLSKAVVLLLVFAGAVSAAKEKPNFLFVMVDDMAPDAIFHNRFDFLETPNLQRLADEGAVFNNMFVTTSLCSPSRASILTGTYSHIHGVRYNEIQDPEPHLEQFPQTLQKIGYKTALIGKWHMAHHARPRPGFDYWLSFKGQGVYNNPELNINGDFVKQEGYITDILTDKAVDFISENKNDPFCVLLWHKACHAKFTPAERHKDAFPDAKIKEPESWSLDFSEKPTWMRREKIFGPHYKKWVASEGLEVPAKLSPQKWAPPAQWLDMLRCMLAVDEGVGRVMDLLEKQGRLDNTVIIFMADNGWFYGEHRRGDKRLAYEESIRVPFAMRYPAKLKAGKSIDGMVANIDIGPTILELAGAQTPKTMQGESFVPVMEGKAEGRTDPFFYVYFQEKYAPAIPTTLSIRTPEWKYIHLPYESAAEGNVDELYRLGKDPNELKNLIHSPEAAAQLKKMQQLLANAMEQYEYSEPPYKYEPPQKDE</sequence>
<keyword evidence="2 5" id="KW-0732">Signal</keyword>
<evidence type="ECO:0000313" key="7">
    <source>
        <dbReference type="EMBL" id="VGO13531.1"/>
    </source>
</evidence>
<dbReference type="InterPro" id="IPR024607">
    <property type="entry name" value="Sulfatase_CS"/>
</dbReference>
<dbReference type="SUPFAM" id="SSF53649">
    <property type="entry name" value="Alkaline phosphatase-like"/>
    <property type="match status" value="1"/>
</dbReference>
<dbReference type="PANTHER" id="PTHR43108:SF8">
    <property type="entry name" value="SD21168P"/>
    <property type="match status" value="1"/>
</dbReference>